<dbReference type="AlphaFoldDB" id="A0AAW3V2L7"/>
<evidence type="ECO:0000313" key="2">
    <source>
        <dbReference type="EMBL" id="MBB6205149.1"/>
    </source>
</evidence>
<dbReference type="KEGG" id="bfn:OI25_8072"/>
<sequence length="83" mass="9453">MQAEVRRIELSEAALQALNPHQRYVFALVGHVFNELMLLQKWAHLSRTPPGSPGPQEDAAVVITMFLIHYCLQKCMRPSTKTH</sequence>
<keyword evidence="1" id="KW-0614">Plasmid</keyword>
<name>A0AAW3V2L7_9BURK</name>
<reference evidence="2 4" key="2">
    <citation type="submission" date="2020-08" db="EMBL/GenBank/DDBJ databases">
        <title>Genomic Encyclopedia of Type Strains, Phase IV (KMG-V): Genome sequencing to study the core and pangenomes of soil and plant-associated prokaryotes.</title>
        <authorList>
            <person name="Whitman W."/>
        </authorList>
    </citation>
    <scope>NUCLEOTIDE SEQUENCE [LARGE SCALE GENOMIC DNA]</scope>
    <source>
        <strain evidence="2 4">SEMIA 4013</strain>
    </source>
</reference>
<dbReference type="Proteomes" id="UP000518681">
    <property type="component" value="Unassembled WGS sequence"/>
</dbReference>
<gene>
    <name evidence="2" type="ORF">GGD69_006043</name>
    <name evidence="1" type="ORF">OI25_8072</name>
</gene>
<proteinExistence type="predicted"/>
<evidence type="ECO:0000313" key="1">
    <source>
        <dbReference type="EMBL" id="AJZ56166.1"/>
    </source>
</evidence>
<protein>
    <submittedName>
        <fullName evidence="2">Uncharacterized protein</fullName>
    </submittedName>
</protein>
<accession>A0AAW3V2L7</accession>
<geneLocation type="plasmid" evidence="1 3">
    <name>pBIL</name>
</geneLocation>
<reference evidence="1 3" key="1">
    <citation type="journal article" date="2015" name="Genome Announc.">
        <title>Complete genome sequences for 59 burkholderia isolates, both pathogenic and near neighbor.</title>
        <authorList>
            <person name="Johnson S.L."/>
            <person name="Bishop-Lilly K.A."/>
            <person name="Ladner J.T."/>
            <person name="Daligault H.E."/>
            <person name="Davenport K.W."/>
            <person name="Jaissle J."/>
            <person name="Frey K.G."/>
            <person name="Koroleva G.I."/>
            <person name="Bruce D.C."/>
            <person name="Coyne S.R."/>
            <person name="Broomall S.M."/>
            <person name="Li P.E."/>
            <person name="Teshima H."/>
            <person name="Gibbons H.S."/>
            <person name="Palacios G.F."/>
            <person name="Rosenzweig C.N."/>
            <person name="Redden C.L."/>
            <person name="Xu Y."/>
            <person name="Minogue T.D."/>
            <person name="Chain P.S."/>
        </authorList>
    </citation>
    <scope>NUCLEOTIDE SEQUENCE [LARGE SCALE GENOMIC DNA]</scope>
    <source>
        <strain evidence="1 3">ATCC BAA-463</strain>
        <plasmid evidence="1 3">pBIL</plasmid>
    </source>
</reference>
<evidence type="ECO:0000313" key="3">
    <source>
        <dbReference type="Proteomes" id="UP000032614"/>
    </source>
</evidence>
<dbReference type="Proteomes" id="UP000032614">
    <property type="component" value="Plasmid pBIL"/>
</dbReference>
<dbReference type="EMBL" id="CP010024">
    <property type="protein sequence ID" value="AJZ56166.1"/>
    <property type="molecule type" value="Genomic_DNA"/>
</dbReference>
<organism evidence="2 4">
    <name type="scientific">Paraburkholderia fungorum</name>
    <dbReference type="NCBI Taxonomy" id="134537"/>
    <lineage>
        <taxon>Bacteria</taxon>
        <taxon>Pseudomonadati</taxon>
        <taxon>Pseudomonadota</taxon>
        <taxon>Betaproteobacteria</taxon>
        <taxon>Burkholderiales</taxon>
        <taxon>Burkholderiaceae</taxon>
        <taxon>Paraburkholderia</taxon>
    </lineage>
</organism>
<dbReference type="EMBL" id="JACIIK010000011">
    <property type="protein sequence ID" value="MBB6205149.1"/>
    <property type="molecule type" value="Genomic_DNA"/>
</dbReference>
<evidence type="ECO:0000313" key="4">
    <source>
        <dbReference type="Proteomes" id="UP000518681"/>
    </source>
</evidence>